<proteinExistence type="predicted"/>
<dbReference type="EMBL" id="CP014578">
    <property type="protein sequence ID" value="ANB72424.1"/>
    <property type="molecule type" value="Genomic_DNA"/>
</dbReference>
<evidence type="ECO:0000256" key="1">
    <source>
        <dbReference type="SAM" id="MobiDB-lite"/>
    </source>
</evidence>
<name>A0A160FJP7_9BURK</name>
<reference evidence="2 3" key="1">
    <citation type="journal article" date="2016" name="Gene">
        <title>PacBio SMRT assembly of a complex multi-replicon genome reveals chlorocatechol degradative operon in a region of genome plasticity.</title>
        <authorList>
            <person name="Ricker N."/>
            <person name="Shen S.Y."/>
            <person name="Goordial J."/>
            <person name="Jin S."/>
            <person name="Fulthorpe R.R."/>
        </authorList>
    </citation>
    <scope>NUCLEOTIDE SEQUENCE [LARGE SCALE GENOMIC DNA]</scope>
    <source>
        <strain evidence="2 3">OLGA172</strain>
    </source>
</reference>
<accession>A0A160FJP7</accession>
<sequence length="97" mass="10975">MFTSIRRADNVSHFYNFLVRRNKSVMERVRAFGAQLHTALLAGTKRRARSGGHEAAGTKRQVRSVRYEASGTKRQARSVRYEASGTKRQVRADANAH</sequence>
<dbReference type="STRING" id="1804984.AYM40_08665"/>
<protein>
    <submittedName>
        <fullName evidence="2">Uncharacterized protein</fullName>
    </submittedName>
</protein>
<evidence type="ECO:0000313" key="2">
    <source>
        <dbReference type="EMBL" id="ANB72424.1"/>
    </source>
</evidence>
<dbReference type="Proteomes" id="UP000076852">
    <property type="component" value="Chromosome 1"/>
</dbReference>
<feature type="region of interest" description="Disordered" evidence="1">
    <location>
        <begin position="44"/>
        <end position="97"/>
    </location>
</feature>
<gene>
    <name evidence="2" type="ORF">AYM40_08665</name>
</gene>
<dbReference type="AlphaFoldDB" id="A0A160FJP7"/>
<organism evidence="2 3">
    <name type="scientific">Paraburkholderia phytofirmans OLGA172</name>
    <dbReference type="NCBI Taxonomy" id="1417228"/>
    <lineage>
        <taxon>Bacteria</taxon>
        <taxon>Pseudomonadati</taxon>
        <taxon>Pseudomonadota</taxon>
        <taxon>Betaproteobacteria</taxon>
        <taxon>Burkholderiales</taxon>
        <taxon>Burkholderiaceae</taxon>
        <taxon>Paraburkholderia</taxon>
    </lineage>
</organism>
<keyword evidence="3" id="KW-1185">Reference proteome</keyword>
<evidence type="ECO:0000313" key="3">
    <source>
        <dbReference type="Proteomes" id="UP000076852"/>
    </source>
</evidence>
<dbReference type="KEGG" id="buz:AYM40_08665"/>